<keyword evidence="1" id="KW-0472">Membrane</keyword>
<dbReference type="Proteomes" id="UP000189475">
    <property type="component" value="Unassembled WGS sequence"/>
</dbReference>
<feature type="transmembrane region" description="Helical" evidence="1">
    <location>
        <begin position="15"/>
        <end position="36"/>
    </location>
</feature>
<reference evidence="2 3" key="1">
    <citation type="submission" date="2017-02" db="EMBL/GenBank/DDBJ databases">
        <authorList>
            <person name="Peterson S.W."/>
        </authorList>
    </citation>
    <scope>NUCLEOTIDE SEQUENCE [LARGE SCALE GENOMIC DNA]</scope>
    <source>
        <strain evidence="2 3">CECT 9027</strain>
    </source>
</reference>
<sequence>MKKTIIEKLLNNEVIFKSVALTLLSIIGILFGCYGYSSYQDYINPKQVYGKWIEIGVPSYDTEVMTLSDRGVYQNNRLISTKFKFDGTLITIKTGEGVTQYERITLHNVPKLKLITPNSTSKMFVKEGFVDEYKAATGSSSTQQQRLNLSEYFQKD</sequence>
<name>A0A1R4B5L2_9VIBR</name>
<dbReference type="AlphaFoldDB" id="A0A1R4B5L2"/>
<evidence type="ECO:0008006" key="4">
    <source>
        <dbReference type="Google" id="ProtNLM"/>
    </source>
</evidence>
<dbReference type="RefSeq" id="WP_159439134.1">
    <property type="nucleotide sequence ID" value="NZ_AP024888.1"/>
</dbReference>
<evidence type="ECO:0000313" key="3">
    <source>
        <dbReference type="Proteomes" id="UP000189475"/>
    </source>
</evidence>
<evidence type="ECO:0000313" key="2">
    <source>
        <dbReference type="EMBL" id="SJL84161.1"/>
    </source>
</evidence>
<dbReference type="Pfam" id="PF11012">
    <property type="entry name" value="DUF2850"/>
    <property type="match status" value="1"/>
</dbReference>
<gene>
    <name evidence="2" type="ORF">VPAL9027_02143</name>
</gene>
<keyword evidence="1" id="KW-0812">Transmembrane</keyword>
<organism evidence="2 3">
    <name type="scientific">Vibrio palustris</name>
    <dbReference type="NCBI Taxonomy" id="1918946"/>
    <lineage>
        <taxon>Bacteria</taxon>
        <taxon>Pseudomonadati</taxon>
        <taxon>Pseudomonadota</taxon>
        <taxon>Gammaproteobacteria</taxon>
        <taxon>Vibrionales</taxon>
        <taxon>Vibrionaceae</taxon>
        <taxon>Vibrio</taxon>
    </lineage>
</organism>
<proteinExistence type="predicted"/>
<accession>A0A1R4B5L2</accession>
<dbReference type="OrthoDB" id="5904443at2"/>
<evidence type="ECO:0000256" key="1">
    <source>
        <dbReference type="SAM" id="Phobius"/>
    </source>
</evidence>
<keyword evidence="3" id="KW-1185">Reference proteome</keyword>
<protein>
    <recommendedName>
        <fullName evidence="4">DUF2850 domain-containing protein</fullName>
    </recommendedName>
</protein>
<dbReference type="PROSITE" id="PS51257">
    <property type="entry name" value="PROKAR_LIPOPROTEIN"/>
    <property type="match status" value="1"/>
</dbReference>
<dbReference type="EMBL" id="FUFT01000005">
    <property type="protein sequence ID" value="SJL84161.1"/>
    <property type="molecule type" value="Genomic_DNA"/>
</dbReference>
<dbReference type="InterPro" id="IPR021271">
    <property type="entry name" value="DUF2850"/>
</dbReference>
<keyword evidence="1" id="KW-1133">Transmembrane helix</keyword>